<dbReference type="EMBL" id="SRJC01000001">
    <property type="protein sequence ID" value="TGB03466.1"/>
    <property type="molecule type" value="Genomic_DNA"/>
</dbReference>
<keyword evidence="1" id="KW-0472">Membrane</keyword>
<gene>
    <name evidence="2" type="ORF">E4663_00215</name>
</gene>
<evidence type="ECO:0000313" key="3">
    <source>
        <dbReference type="Proteomes" id="UP000297982"/>
    </source>
</evidence>
<reference evidence="2 3" key="1">
    <citation type="journal article" date="2003" name="Int. J. Syst. Evol. Microbiol.">
        <title>Halobacillus salinus sp. nov., isolated from a salt lake on the coast of the East Sea in Korea.</title>
        <authorList>
            <person name="Yoon J.H."/>
            <person name="Kang K.H."/>
            <person name="Park Y.H."/>
        </authorList>
    </citation>
    <scope>NUCLEOTIDE SEQUENCE [LARGE SCALE GENOMIC DNA]</scope>
    <source>
        <strain evidence="2 3">HSL-3</strain>
    </source>
</reference>
<feature type="transmembrane region" description="Helical" evidence="1">
    <location>
        <begin position="85"/>
        <end position="104"/>
    </location>
</feature>
<keyword evidence="1" id="KW-1133">Transmembrane helix</keyword>
<dbReference type="STRING" id="192814.GCA_900166575_00336"/>
<proteinExistence type="predicted"/>
<keyword evidence="1" id="KW-0812">Transmembrane</keyword>
<dbReference type="Proteomes" id="UP000297982">
    <property type="component" value="Unassembled WGS sequence"/>
</dbReference>
<name>A0A4Z0H241_9BACI</name>
<feature type="transmembrane region" description="Helical" evidence="1">
    <location>
        <begin position="56"/>
        <end position="73"/>
    </location>
</feature>
<sequence>MDQYFIVEAIRYVVLAAIGIQVATSLVTVLLGSVIIEYNEWGIYPEPSNFLEKGQNLFMYGFAGFAIYSYRKAEQEFSNWLVRKAAHLLALIALSIVGVIVYYATYGTLKFIFY</sequence>
<feature type="transmembrane region" description="Helical" evidence="1">
    <location>
        <begin position="12"/>
        <end position="36"/>
    </location>
</feature>
<protein>
    <submittedName>
        <fullName evidence="2">Uncharacterized protein</fullName>
    </submittedName>
</protein>
<keyword evidence="3" id="KW-1185">Reference proteome</keyword>
<evidence type="ECO:0000313" key="2">
    <source>
        <dbReference type="EMBL" id="TGB03466.1"/>
    </source>
</evidence>
<dbReference type="RefSeq" id="WP_135326197.1">
    <property type="nucleotide sequence ID" value="NZ_SRJC01000001.1"/>
</dbReference>
<organism evidence="2 3">
    <name type="scientific">Halobacillus salinus</name>
    <dbReference type="NCBI Taxonomy" id="192814"/>
    <lineage>
        <taxon>Bacteria</taxon>
        <taxon>Bacillati</taxon>
        <taxon>Bacillota</taxon>
        <taxon>Bacilli</taxon>
        <taxon>Bacillales</taxon>
        <taxon>Bacillaceae</taxon>
        <taxon>Halobacillus</taxon>
    </lineage>
</organism>
<comment type="caution">
    <text evidence="2">The sequence shown here is derived from an EMBL/GenBank/DDBJ whole genome shotgun (WGS) entry which is preliminary data.</text>
</comment>
<dbReference type="AlphaFoldDB" id="A0A4Z0H241"/>
<accession>A0A4Z0H241</accession>
<evidence type="ECO:0000256" key="1">
    <source>
        <dbReference type="SAM" id="Phobius"/>
    </source>
</evidence>